<accession>A0ABT2U669</accession>
<evidence type="ECO:0000313" key="1">
    <source>
        <dbReference type="EMBL" id="MCU6790114.1"/>
    </source>
</evidence>
<dbReference type="Pfam" id="PF19570">
    <property type="entry name" value="DUF6088"/>
    <property type="match status" value="1"/>
</dbReference>
<name>A0ABT2U669_9FIRM</name>
<evidence type="ECO:0000313" key="2">
    <source>
        <dbReference type="Proteomes" id="UP001652397"/>
    </source>
</evidence>
<reference evidence="1 2" key="1">
    <citation type="journal article" date="2021" name="ISME Commun">
        <title>Automated analysis of genomic sequences facilitates high-throughput and comprehensive description of bacteria.</title>
        <authorList>
            <person name="Hitch T.C.A."/>
        </authorList>
    </citation>
    <scope>NUCLEOTIDE SEQUENCE [LARGE SCALE GENOMIC DNA]</scope>
    <source>
        <strain evidence="1 2">Sanger_34</strain>
    </source>
</reference>
<gene>
    <name evidence="1" type="ORF">OCV66_13600</name>
</gene>
<dbReference type="EMBL" id="JAOQJE010000015">
    <property type="protein sequence ID" value="MCU6790114.1"/>
    <property type="molecule type" value="Genomic_DNA"/>
</dbReference>
<dbReference type="InterPro" id="IPR045738">
    <property type="entry name" value="DUF6088"/>
</dbReference>
<keyword evidence="2" id="KW-1185">Reference proteome</keyword>
<proteinExistence type="predicted"/>
<dbReference type="RefSeq" id="WP_243182370.1">
    <property type="nucleotide sequence ID" value="NZ_JAOQJE010000015.1"/>
</dbReference>
<dbReference type="Proteomes" id="UP001652397">
    <property type="component" value="Unassembled WGS sequence"/>
</dbReference>
<protein>
    <submittedName>
        <fullName evidence="1">DUF6088 family protein</fullName>
    </submittedName>
</protein>
<comment type="caution">
    <text evidence="1">The sequence shown here is derived from an EMBL/GenBank/DDBJ whole genome shotgun (WGS) entry which is preliminary data.</text>
</comment>
<sequence>MDSGYMKQKRARILSAEDGTIFAISDFADIADSATVRQSLNRLVQAGILRRVLRGIFEKPKYSSVLNEFVEVNPDAVAKTLARTFHWTIASYGNAARYLSGLSNQRPAIWSYISTGPYRIYKWNSIRIEFKHRTNKEFIR</sequence>
<organism evidence="1 2">
    <name type="scientific">Agathobaculum ammoniilyticum</name>
    <dbReference type="NCBI Taxonomy" id="2981778"/>
    <lineage>
        <taxon>Bacteria</taxon>
        <taxon>Bacillati</taxon>
        <taxon>Bacillota</taxon>
        <taxon>Clostridia</taxon>
        <taxon>Eubacteriales</taxon>
        <taxon>Butyricicoccaceae</taxon>
        <taxon>Agathobaculum</taxon>
    </lineage>
</organism>